<feature type="transmembrane region" description="Helical" evidence="6">
    <location>
        <begin position="107"/>
        <end position="122"/>
    </location>
</feature>
<accession>A0A7M2RDC2</accession>
<dbReference type="RefSeq" id="WP_193734675.1">
    <property type="nucleotide sequence ID" value="NZ_CP063304.1"/>
</dbReference>
<dbReference type="GO" id="GO:0044341">
    <property type="term" value="P:sodium-dependent phosphate transport"/>
    <property type="evidence" value="ECO:0007669"/>
    <property type="project" value="InterPro"/>
</dbReference>
<keyword evidence="2" id="KW-1003">Cell membrane</keyword>
<feature type="transmembrane region" description="Helical" evidence="6">
    <location>
        <begin position="45"/>
        <end position="70"/>
    </location>
</feature>
<feature type="transmembrane region" description="Helical" evidence="6">
    <location>
        <begin position="284"/>
        <end position="306"/>
    </location>
</feature>
<dbReference type="GO" id="GO:0005436">
    <property type="term" value="F:sodium:phosphate symporter activity"/>
    <property type="evidence" value="ECO:0007669"/>
    <property type="project" value="InterPro"/>
</dbReference>
<feature type="transmembrane region" description="Helical" evidence="6">
    <location>
        <begin position="251"/>
        <end position="272"/>
    </location>
</feature>
<dbReference type="AlphaFoldDB" id="A0A7M2RDC2"/>
<dbReference type="InterPro" id="IPR003841">
    <property type="entry name" value="Na/Pi_transpt"/>
</dbReference>
<dbReference type="GO" id="GO:0005886">
    <property type="term" value="C:plasma membrane"/>
    <property type="evidence" value="ECO:0007669"/>
    <property type="project" value="UniProtKB-SubCell"/>
</dbReference>
<evidence type="ECO:0000256" key="3">
    <source>
        <dbReference type="ARBA" id="ARBA00022692"/>
    </source>
</evidence>
<keyword evidence="4 6" id="KW-1133">Transmembrane helix</keyword>
<keyword evidence="3 6" id="KW-0812">Transmembrane</keyword>
<protein>
    <submittedName>
        <fullName evidence="7">Na/Pi cotransporter family protein</fullName>
    </submittedName>
</protein>
<organism evidence="7 8">
    <name type="scientific">Blautia liquoris</name>
    <dbReference type="NCBI Taxonomy" id="2779518"/>
    <lineage>
        <taxon>Bacteria</taxon>
        <taxon>Bacillati</taxon>
        <taxon>Bacillota</taxon>
        <taxon>Clostridia</taxon>
        <taxon>Lachnospirales</taxon>
        <taxon>Lachnospiraceae</taxon>
        <taxon>Blautia</taxon>
    </lineage>
</organism>
<feature type="transmembrane region" description="Helical" evidence="6">
    <location>
        <begin position="129"/>
        <end position="147"/>
    </location>
</feature>
<evidence type="ECO:0000256" key="6">
    <source>
        <dbReference type="SAM" id="Phobius"/>
    </source>
</evidence>
<name>A0A7M2RDC2_9FIRM</name>
<evidence type="ECO:0000256" key="4">
    <source>
        <dbReference type="ARBA" id="ARBA00022989"/>
    </source>
</evidence>
<dbReference type="NCBIfam" id="TIGR00704">
    <property type="entry name" value="NaPi_cotrn_rel"/>
    <property type="match status" value="1"/>
</dbReference>
<evidence type="ECO:0000256" key="5">
    <source>
        <dbReference type="ARBA" id="ARBA00023136"/>
    </source>
</evidence>
<dbReference type="InterPro" id="IPR004633">
    <property type="entry name" value="NaPi_cotrn-rel/YqeW-like"/>
</dbReference>
<dbReference type="PANTHER" id="PTHR10010">
    <property type="entry name" value="SOLUTE CARRIER FAMILY 34 SODIUM PHOSPHATE , MEMBER 2-RELATED"/>
    <property type="match status" value="1"/>
</dbReference>
<keyword evidence="8" id="KW-1185">Reference proteome</keyword>
<sequence length="323" mass="34242">MKMILKFLGGLALFGFGMNLMTENLKCAAGEGIKRVLTAMTKNPLAGVLAGTAASAVLQSSGVVTVMVIGFVSAGFMTLPQAVTVIMGANIGTTVTAQLIAFQINDYIWIVVFVGFLIYFIGEQKNTKLTGLVLLGCGILFVGIDTMKTAMGPLAASTIFVNMMRKVADIPVLGVLTGTLMTMIVQSSNATIAVLQSLALQPAKDGVSSIIGLSGAACVMMGDNIGTTFLSLLASVGQPVNARRAAVCHSFLNISGSILFLILLPWFTRFIIWISPKGPEVDVIARQIANAHTVFNLACTFLWLPFTKVMVKAVKIMVPDERE</sequence>
<gene>
    <name evidence="7" type="ORF">INP51_09790</name>
</gene>
<evidence type="ECO:0000256" key="2">
    <source>
        <dbReference type="ARBA" id="ARBA00022475"/>
    </source>
</evidence>
<feature type="transmembrane region" description="Helical" evidence="6">
    <location>
        <begin position="167"/>
        <end position="185"/>
    </location>
</feature>
<evidence type="ECO:0000313" key="7">
    <source>
        <dbReference type="EMBL" id="QOV18313.1"/>
    </source>
</evidence>
<dbReference type="Proteomes" id="UP000593601">
    <property type="component" value="Chromosome"/>
</dbReference>
<dbReference type="EMBL" id="CP063304">
    <property type="protein sequence ID" value="QOV18313.1"/>
    <property type="molecule type" value="Genomic_DNA"/>
</dbReference>
<dbReference type="NCBIfam" id="NF037997">
    <property type="entry name" value="Na_Pi_symport"/>
    <property type="match status" value="1"/>
</dbReference>
<comment type="subcellular location">
    <subcellularLocation>
        <location evidence="1">Cell membrane</location>
        <topology evidence="1">Multi-pass membrane protein</topology>
    </subcellularLocation>
</comment>
<dbReference type="KEGG" id="bliq:INP51_09790"/>
<keyword evidence="5 6" id="KW-0472">Membrane</keyword>
<proteinExistence type="predicted"/>
<evidence type="ECO:0000256" key="1">
    <source>
        <dbReference type="ARBA" id="ARBA00004651"/>
    </source>
</evidence>
<reference evidence="7 8" key="1">
    <citation type="submission" date="2020-10" db="EMBL/GenBank/DDBJ databases">
        <title>Blautia liquoris sp.nov., isolated from the mud in a fermentation cellar used for the production of Chinese strong-flavoured liquor.</title>
        <authorList>
            <person name="Lu L."/>
        </authorList>
    </citation>
    <scope>NUCLEOTIDE SEQUENCE [LARGE SCALE GENOMIC DNA]</scope>
    <source>
        <strain evidence="7 8">LZLJ-3</strain>
    </source>
</reference>
<evidence type="ECO:0000313" key="8">
    <source>
        <dbReference type="Proteomes" id="UP000593601"/>
    </source>
</evidence>
<dbReference type="Pfam" id="PF02690">
    <property type="entry name" value="Na_Pi_cotrans"/>
    <property type="match status" value="2"/>
</dbReference>
<dbReference type="PANTHER" id="PTHR10010:SF46">
    <property type="entry name" value="SODIUM-DEPENDENT PHOSPHATE TRANSPORT PROTEIN 2B"/>
    <property type="match status" value="1"/>
</dbReference>